<reference evidence="8 9" key="1">
    <citation type="submission" date="2019-05" db="EMBL/GenBank/DDBJ databases">
        <authorList>
            <person name="Narsing Rao M.P."/>
            <person name="Li W.J."/>
        </authorList>
    </citation>
    <scope>NUCLEOTIDE SEQUENCE [LARGE SCALE GENOMIC DNA]</scope>
    <source>
        <strain evidence="8 9">SYSU_K30003</strain>
    </source>
</reference>
<keyword evidence="4 6" id="KW-0949">S-adenosyl-L-methionine</keyword>
<evidence type="ECO:0000313" key="9">
    <source>
        <dbReference type="Proteomes" id="UP000309676"/>
    </source>
</evidence>
<dbReference type="Proteomes" id="UP000309676">
    <property type="component" value="Unassembled WGS sequence"/>
</dbReference>
<organism evidence="8 9">
    <name type="scientific">Paenibacillus antri</name>
    <dbReference type="NCBI Taxonomy" id="2582848"/>
    <lineage>
        <taxon>Bacteria</taxon>
        <taxon>Bacillati</taxon>
        <taxon>Bacillota</taxon>
        <taxon>Bacilli</taxon>
        <taxon>Bacillales</taxon>
        <taxon>Paenibacillaceae</taxon>
        <taxon>Paenibacillus</taxon>
    </lineage>
</organism>
<dbReference type="Gene3D" id="3.40.50.150">
    <property type="entry name" value="Vaccinia Virus protein VP39"/>
    <property type="match status" value="1"/>
</dbReference>
<evidence type="ECO:0000256" key="1">
    <source>
        <dbReference type="ARBA" id="ARBA00011975"/>
    </source>
</evidence>
<dbReference type="InterPro" id="IPR029063">
    <property type="entry name" value="SAM-dependent_MTases_sf"/>
</dbReference>
<dbReference type="PANTHER" id="PTHR10629">
    <property type="entry name" value="CYTOSINE-SPECIFIC METHYLTRANSFERASE"/>
    <property type="match status" value="1"/>
</dbReference>
<dbReference type="PROSITE" id="PS00095">
    <property type="entry name" value="C5_MTASE_2"/>
    <property type="match status" value="1"/>
</dbReference>
<gene>
    <name evidence="8" type="ORF">FE782_28615</name>
</gene>
<sequence>MPYEGVCIDLFCGAGGLSYGFAQAGFDIRLGVDVDASALLTFEHNHHDARALKEDVRQLTGAKLRELAGNEAIFGIIGGPPCQGFSVAGNHNPDDVRNQLPYEYARLLEEIQPAFFLMENVKGLLSKKQRVHFDAIYELFTAAGYKLDWRLLNAWDYGVAQTRERVVIIGFRADLNISFEWPQPDPSRPVLWDAIGDLPDPIGSEPTLMNHTLFNPRPASMENRIRNAGKGVALFDCKVQDWEQPCKTVTAHLSKDVDLAHPGSPPNHEGHLFDNVREQGGYEQENRTVSWDTPSYTITAHNRSAGLHPNHGPVPQDSEQVLRLISQADPNGVIPLEVLQAEMPSRVEGLKGRQKKGAWHKPNPTITAQTTLYTGAHYHPNASRPRRFTVRECARIQSFADSFVFYGSLSAQYRQVGNAVPPKLAYQLARQIALAFREAGRR</sequence>
<dbReference type="InterPro" id="IPR001525">
    <property type="entry name" value="C5_MeTfrase"/>
</dbReference>
<dbReference type="AlphaFoldDB" id="A0A5R9G3I0"/>
<keyword evidence="3 6" id="KW-0808">Transferase</keyword>
<dbReference type="Pfam" id="PF00145">
    <property type="entry name" value="DNA_methylase"/>
    <property type="match status" value="1"/>
</dbReference>
<dbReference type="CDD" id="cd00315">
    <property type="entry name" value="Cyt_C5_DNA_methylase"/>
    <property type="match status" value="1"/>
</dbReference>
<evidence type="ECO:0000256" key="3">
    <source>
        <dbReference type="ARBA" id="ARBA00022679"/>
    </source>
</evidence>
<keyword evidence="2 6" id="KW-0489">Methyltransferase</keyword>
<dbReference type="PROSITE" id="PS51679">
    <property type="entry name" value="SAM_MT_C5"/>
    <property type="match status" value="1"/>
</dbReference>
<name>A0A5R9G3I0_9BACL</name>
<evidence type="ECO:0000256" key="5">
    <source>
        <dbReference type="ARBA" id="ARBA00022747"/>
    </source>
</evidence>
<evidence type="ECO:0000256" key="7">
    <source>
        <dbReference type="RuleBase" id="RU000416"/>
    </source>
</evidence>
<dbReference type="NCBIfam" id="TIGR00675">
    <property type="entry name" value="dcm"/>
    <property type="match status" value="1"/>
</dbReference>
<dbReference type="OrthoDB" id="9813719at2"/>
<dbReference type="GO" id="GO:0003677">
    <property type="term" value="F:DNA binding"/>
    <property type="evidence" value="ECO:0007669"/>
    <property type="project" value="TreeGrafter"/>
</dbReference>
<accession>A0A5R9G3I0</accession>
<dbReference type="SUPFAM" id="SSF53335">
    <property type="entry name" value="S-adenosyl-L-methionine-dependent methyltransferases"/>
    <property type="match status" value="1"/>
</dbReference>
<dbReference type="EMBL" id="VCIW01000028">
    <property type="protein sequence ID" value="TLS48856.1"/>
    <property type="molecule type" value="Genomic_DNA"/>
</dbReference>
<evidence type="ECO:0000313" key="8">
    <source>
        <dbReference type="EMBL" id="TLS48856.1"/>
    </source>
</evidence>
<keyword evidence="9" id="KW-1185">Reference proteome</keyword>
<comment type="caution">
    <text evidence="8">The sequence shown here is derived from an EMBL/GenBank/DDBJ whole genome shotgun (WGS) entry which is preliminary data.</text>
</comment>
<dbReference type="PANTHER" id="PTHR10629:SF52">
    <property type="entry name" value="DNA (CYTOSINE-5)-METHYLTRANSFERASE 1"/>
    <property type="match status" value="1"/>
</dbReference>
<dbReference type="EC" id="2.1.1.37" evidence="1"/>
<dbReference type="Gene3D" id="3.90.120.10">
    <property type="entry name" value="DNA Methylase, subunit A, domain 2"/>
    <property type="match status" value="1"/>
</dbReference>
<keyword evidence="5" id="KW-0680">Restriction system</keyword>
<evidence type="ECO:0000256" key="6">
    <source>
        <dbReference type="PROSITE-ProRule" id="PRU01016"/>
    </source>
</evidence>
<evidence type="ECO:0000256" key="2">
    <source>
        <dbReference type="ARBA" id="ARBA00022603"/>
    </source>
</evidence>
<dbReference type="GO" id="GO:0009307">
    <property type="term" value="P:DNA restriction-modification system"/>
    <property type="evidence" value="ECO:0007669"/>
    <property type="project" value="UniProtKB-KW"/>
</dbReference>
<dbReference type="GO" id="GO:0032259">
    <property type="term" value="P:methylation"/>
    <property type="evidence" value="ECO:0007669"/>
    <property type="project" value="UniProtKB-KW"/>
</dbReference>
<dbReference type="InterPro" id="IPR050390">
    <property type="entry name" value="C5-Methyltransferase"/>
</dbReference>
<dbReference type="GO" id="GO:0003886">
    <property type="term" value="F:DNA (cytosine-5-)-methyltransferase activity"/>
    <property type="evidence" value="ECO:0007669"/>
    <property type="project" value="UniProtKB-EC"/>
</dbReference>
<proteinExistence type="inferred from homology"/>
<protein>
    <recommendedName>
        <fullName evidence="1">DNA (cytosine-5-)-methyltransferase</fullName>
        <ecNumber evidence="1">2.1.1.37</ecNumber>
    </recommendedName>
</protein>
<comment type="similarity">
    <text evidence="6 7">Belongs to the class I-like SAM-binding methyltransferase superfamily. C5-methyltransferase family.</text>
</comment>
<dbReference type="GO" id="GO:0044027">
    <property type="term" value="P:negative regulation of gene expression via chromosomal CpG island methylation"/>
    <property type="evidence" value="ECO:0007669"/>
    <property type="project" value="TreeGrafter"/>
</dbReference>
<feature type="active site" evidence="6">
    <location>
        <position position="82"/>
    </location>
</feature>
<dbReference type="InterPro" id="IPR031303">
    <property type="entry name" value="C5_meth_CS"/>
</dbReference>
<evidence type="ECO:0000256" key="4">
    <source>
        <dbReference type="ARBA" id="ARBA00022691"/>
    </source>
</evidence>
<dbReference type="PRINTS" id="PR00105">
    <property type="entry name" value="C5METTRFRASE"/>
</dbReference>